<gene>
    <name evidence="1" type="ORF">ZOSMA_101G00020</name>
</gene>
<accession>A0A0K9Q5F5</accession>
<dbReference type="PANTHER" id="PTHR33103">
    <property type="entry name" value="OS01G0153900 PROTEIN"/>
    <property type="match status" value="1"/>
</dbReference>
<organism evidence="1 2">
    <name type="scientific">Zostera marina</name>
    <name type="common">Eelgrass</name>
    <dbReference type="NCBI Taxonomy" id="29655"/>
    <lineage>
        <taxon>Eukaryota</taxon>
        <taxon>Viridiplantae</taxon>
        <taxon>Streptophyta</taxon>
        <taxon>Embryophyta</taxon>
        <taxon>Tracheophyta</taxon>
        <taxon>Spermatophyta</taxon>
        <taxon>Magnoliopsida</taxon>
        <taxon>Liliopsida</taxon>
        <taxon>Zosteraceae</taxon>
        <taxon>Zostera</taxon>
    </lineage>
</organism>
<dbReference type="OrthoDB" id="1277335at2759"/>
<keyword evidence="2" id="KW-1185">Reference proteome</keyword>
<evidence type="ECO:0000313" key="2">
    <source>
        <dbReference type="Proteomes" id="UP000036987"/>
    </source>
</evidence>
<comment type="caution">
    <text evidence="1">The sequence shown here is derived from an EMBL/GenBank/DDBJ whole genome shotgun (WGS) entry which is preliminary data.</text>
</comment>
<proteinExistence type="predicted"/>
<evidence type="ECO:0000313" key="1">
    <source>
        <dbReference type="EMBL" id="KMZ76419.1"/>
    </source>
</evidence>
<reference evidence="2" key="1">
    <citation type="journal article" date="2016" name="Nature">
        <title>The genome of the seagrass Zostera marina reveals angiosperm adaptation to the sea.</title>
        <authorList>
            <person name="Olsen J.L."/>
            <person name="Rouze P."/>
            <person name="Verhelst B."/>
            <person name="Lin Y.-C."/>
            <person name="Bayer T."/>
            <person name="Collen J."/>
            <person name="Dattolo E."/>
            <person name="De Paoli E."/>
            <person name="Dittami S."/>
            <person name="Maumus F."/>
            <person name="Michel G."/>
            <person name="Kersting A."/>
            <person name="Lauritano C."/>
            <person name="Lohaus R."/>
            <person name="Toepel M."/>
            <person name="Tonon T."/>
            <person name="Vanneste K."/>
            <person name="Amirebrahimi M."/>
            <person name="Brakel J."/>
            <person name="Bostroem C."/>
            <person name="Chovatia M."/>
            <person name="Grimwood J."/>
            <person name="Jenkins J.W."/>
            <person name="Jueterbock A."/>
            <person name="Mraz A."/>
            <person name="Stam W.T."/>
            <person name="Tice H."/>
            <person name="Bornberg-Bauer E."/>
            <person name="Green P.J."/>
            <person name="Pearson G.A."/>
            <person name="Procaccini G."/>
            <person name="Duarte C.M."/>
            <person name="Schmutz J."/>
            <person name="Reusch T.B.H."/>
            <person name="Van de Peer Y."/>
        </authorList>
    </citation>
    <scope>NUCLEOTIDE SEQUENCE [LARGE SCALE GENOMIC DNA]</scope>
    <source>
        <strain evidence="2">cv. Finnish</strain>
    </source>
</reference>
<dbReference type="PANTHER" id="PTHR33103:SF19">
    <property type="entry name" value="OS09G0544700 PROTEIN"/>
    <property type="match status" value="1"/>
</dbReference>
<dbReference type="Proteomes" id="UP000036987">
    <property type="component" value="Unassembled WGS sequence"/>
</dbReference>
<dbReference type="Pfam" id="PF05056">
    <property type="entry name" value="DUF674"/>
    <property type="match status" value="1"/>
</dbReference>
<dbReference type="AlphaFoldDB" id="A0A0K9Q5F5"/>
<sequence length="175" mass="20239">MDYGLKLKLIVDPKKNKVVFAKAGKAFFDMLFKLLKLPMGSFVYLHRKNQIEMMGCLVNLFNTLITSNHLDSDQSKSVLTIIISDATSISSFLSRLEWVERLETSKSYVRDWLYVVTNDLKVIENTVSNCMQSMAADKRFDLSSKIYIYTHTTDTIKGREWRIGDTARFQFPRCV</sequence>
<protein>
    <submittedName>
        <fullName evidence="1">Uncharacterized protein</fullName>
    </submittedName>
</protein>
<name>A0A0K9Q5F5_ZOSMR</name>
<dbReference type="EMBL" id="LFYR01000025">
    <property type="protein sequence ID" value="KMZ76419.1"/>
    <property type="molecule type" value="Genomic_DNA"/>
</dbReference>
<dbReference type="InterPro" id="IPR007750">
    <property type="entry name" value="DUF674"/>
</dbReference>